<feature type="signal peptide" evidence="1">
    <location>
        <begin position="1"/>
        <end position="24"/>
    </location>
</feature>
<dbReference type="RefSeq" id="WP_092740833.1">
    <property type="nucleotide sequence ID" value="NZ_FNOV01000008.1"/>
</dbReference>
<dbReference type="GO" id="GO:0005935">
    <property type="term" value="C:cellular bud neck"/>
    <property type="evidence" value="ECO:0007669"/>
    <property type="project" value="TreeGrafter"/>
</dbReference>
<sequence>MNTLLLKIFTGLLLFIGLAIPAHAQTLDPTFAPLETWQSATVNSTQEQPDGKLLVAGSFTRLNGSPASGLARFNADGTLDETFATRVAVTSRGAKVRRFANGQLLVTGYPYVFVGGPGIVKLNADGTLVAGFNSGSGPNGSITTVAVQPDNKILLAGAFEYFNSTRVTGLVRLNADGSVDQNFVVNLGSGFTGGNYGLGLNGVVSAIVVQADGKIVVGGRFDKVSGYAIHSLVRLNADGTVDTSFIPFPGPRPTTTAQVLALAADPRTGQLVARTASLGTEVVRLTLAGQIDPTFTASVRTNGVTVGFLESDGLVAVDAAGGVLLGGLFTSLNSTQPDRAYLLRLLPTGQVDPAFVPQRLNDQLRTVQVLANGEVLVGGSFTSYGELPQASVLRLNGTTAQALPGLRPALDEPGTVTSIAQQTDGRLLIGGRFRELNGAPASNLARLRSDGSPDATFAPASTNGPIEKILVLSDGRIVVSGRFTKSGNLGTALVARLLANGQADASFEAPGTLFTAISSRVIALAEHTNGAILIGGSSLSPNITAVVYRLLADGSLDQSYAQKVEGQVSGYLQAIKVLPDGRHYVAGSINRAGTTPAGGIVRLRADGSRDETFVPATTGGGTIWQLAVQPDNKVLIGGQFYSYNNIVRPNIARLNSDGSVDESFDANQTDGGGTGLVRDLELQPNGKVLVAGDSQEKGYLHRLNADGTVDASFLGYGLYNSSVTDLLVQPDGRLVTAGAFTQVDGQPRAGLARLIGGAVLHVGASQSAATLEAWPNPVRDLLRLRLDAAAGPRTVVLLNVLGREVYRRAATGAQMQVPVGQLAAGVYLLRVEYADGPVTRRIVVE</sequence>
<evidence type="ECO:0000313" key="3">
    <source>
        <dbReference type="EMBL" id="SDY40396.1"/>
    </source>
</evidence>
<accession>A0A1H3JKF2</accession>
<dbReference type="Pfam" id="PF17164">
    <property type="entry name" value="DUF5122"/>
    <property type="match status" value="11"/>
</dbReference>
<dbReference type="STRING" id="651662.SAMN04488069_108121"/>
<dbReference type="PANTHER" id="PTHR31778">
    <property type="entry name" value="BUD SITE SELECTION PROTEIN RAX2"/>
    <property type="match status" value="1"/>
</dbReference>
<dbReference type="InterPro" id="IPR026444">
    <property type="entry name" value="Secre_tail"/>
</dbReference>
<reference evidence="4" key="1">
    <citation type="submission" date="2016-10" db="EMBL/GenBank/DDBJ databases">
        <authorList>
            <person name="Varghese N."/>
            <person name="Submissions S."/>
        </authorList>
    </citation>
    <scope>NUCLEOTIDE SEQUENCE [LARGE SCALE GENOMIC DNA]</scope>
    <source>
        <strain evidence="4">CGMCC 1.8975</strain>
    </source>
</reference>
<dbReference type="NCBIfam" id="TIGR02608">
    <property type="entry name" value="delta_60_rpt"/>
    <property type="match status" value="9"/>
</dbReference>
<dbReference type="SUPFAM" id="SSF101898">
    <property type="entry name" value="NHL repeat"/>
    <property type="match status" value="1"/>
</dbReference>
<feature type="domain" description="Secretion system C-terminal sorting" evidence="2">
    <location>
        <begin position="774"/>
        <end position="844"/>
    </location>
</feature>
<gene>
    <name evidence="3" type="ORF">SAMN04488069_108121</name>
</gene>
<dbReference type="Pfam" id="PF18962">
    <property type="entry name" value="Por_Secre_tail"/>
    <property type="match status" value="1"/>
</dbReference>
<dbReference type="NCBIfam" id="TIGR04183">
    <property type="entry name" value="Por_Secre_tail"/>
    <property type="match status" value="1"/>
</dbReference>
<dbReference type="InterPro" id="IPR013431">
    <property type="entry name" value="Delta_60_rpt"/>
</dbReference>
<dbReference type="AlphaFoldDB" id="A0A1H3JKF2"/>
<dbReference type="GO" id="GO:1902929">
    <property type="term" value="C:plasma membrane of growing cell tip"/>
    <property type="evidence" value="ECO:0007669"/>
    <property type="project" value="TreeGrafter"/>
</dbReference>
<organism evidence="3 4">
    <name type="scientific">Hymenobacter psychrophilus</name>
    <dbReference type="NCBI Taxonomy" id="651662"/>
    <lineage>
        <taxon>Bacteria</taxon>
        <taxon>Pseudomonadati</taxon>
        <taxon>Bacteroidota</taxon>
        <taxon>Cytophagia</taxon>
        <taxon>Cytophagales</taxon>
        <taxon>Hymenobacteraceae</taxon>
        <taxon>Hymenobacter</taxon>
    </lineage>
</organism>
<name>A0A1H3JKF2_9BACT</name>
<evidence type="ECO:0000313" key="4">
    <source>
        <dbReference type="Proteomes" id="UP000199249"/>
    </source>
</evidence>
<dbReference type="Gene3D" id="2.80.10.50">
    <property type="match status" value="7"/>
</dbReference>
<evidence type="ECO:0000256" key="1">
    <source>
        <dbReference type="SAM" id="SignalP"/>
    </source>
</evidence>
<protein>
    <submittedName>
        <fullName evidence="3">Delta-60 repeat domain-containing protein/Por secretion system C-terminal sorting domain-containing protein</fullName>
    </submittedName>
</protein>
<dbReference type="Proteomes" id="UP000199249">
    <property type="component" value="Unassembled WGS sequence"/>
</dbReference>
<feature type="chain" id="PRO_5011696570" evidence="1">
    <location>
        <begin position="25"/>
        <end position="845"/>
    </location>
</feature>
<dbReference type="EMBL" id="FNOV01000008">
    <property type="protein sequence ID" value="SDY40396.1"/>
    <property type="molecule type" value="Genomic_DNA"/>
</dbReference>
<dbReference type="OrthoDB" id="9805017at2"/>
<evidence type="ECO:0000259" key="2">
    <source>
        <dbReference type="Pfam" id="PF18962"/>
    </source>
</evidence>
<keyword evidence="1" id="KW-0732">Signal</keyword>
<dbReference type="SUPFAM" id="SSF63829">
    <property type="entry name" value="Calcium-dependent phosphotriesterase"/>
    <property type="match status" value="2"/>
</dbReference>
<proteinExistence type="predicted"/>
<keyword evidence="4" id="KW-1185">Reference proteome</keyword>
<dbReference type="PANTHER" id="PTHR31778:SF2">
    <property type="entry name" value="BUD SITE SELECTION PROTEIN RAX2"/>
    <property type="match status" value="1"/>
</dbReference>